<keyword evidence="6" id="KW-0408">Iron</keyword>
<accession>A0A8J3HNP7</accession>
<dbReference type="Proteomes" id="UP000637906">
    <property type="component" value="Unassembled WGS sequence"/>
</dbReference>
<evidence type="ECO:0000259" key="10">
    <source>
        <dbReference type="Pfam" id="PF00266"/>
    </source>
</evidence>
<evidence type="ECO:0000256" key="4">
    <source>
        <dbReference type="ARBA" id="ARBA00022723"/>
    </source>
</evidence>
<organism evidence="11 12">
    <name type="scientific">Candidatus Mesenet longicola</name>
    <dbReference type="NCBI Taxonomy" id="1892558"/>
    <lineage>
        <taxon>Bacteria</taxon>
        <taxon>Pseudomonadati</taxon>
        <taxon>Pseudomonadota</taxon>
        <taxon>Alphaproteobacteria</taxon>
        <taxon>Rickettsiales</taxon>
        <taxon>Anaplasmataceae</taxon>
        <taxon>Candidatus Mesenet</taxon>
    </lineage>
</organism>
<dbReference type="AlphaFoldDB" id="A0A8J3HNP7"/>
<dbReference type="InterPro" id="IPR000192">
    <property type="entry name" value="Aminotrans_V_dom"/>
</dbReference>
<comment type="cofactor">
    <cofactor evidence="1">
        <name>pyridoxal 5'-phosphate</name>
        <dbReference type="ChEBI" id="CHEBI:597326"/>
    </cofactor>
</comment>
<keyword evidence="5" id="KW-0663">Pyridoxal phosphate</keyword>
<keyword evidence="7" id="KW-0411">Iron-sulfur</keyword>
<dbReference type="PANTHER" id="PTHR11601:SF34">
    <property type="entry name" value="CYSTEINE DESULFURASE"/>
    <property type="match status" value="1"/>
</dbReference>
<evidence type="ECO:0000256" key="1">
    <source>
        <dbReference type="ARBA" id="ARBA00001933"/>
    </source>
</evidence>
<feature type="domain" description="Aminotransferase class V" evidence="10">
    <location>
        <begin position="139"/>
        <end position="489"/>
    </location>
</feature>
<dbReference type="PROSITE" id="PS51197">
    <property type="entry name" value="HTH_RRF2_2"/>
    <property type="match status" value="1"/>
</dbReference>
<dbReference type="InterPro" id="IPR020578">
    <property type="entry name" value="Aminotrans_V_PyrdxlP_BS"/>
</dbReference>
<evidence type="ECO:0000256" key="5">
    <source>
        <dbReference type="ARBA" id="ARBA00022898"/>
    </source>
</evidence>
<dbReference type="PANTHER" id="PTHR11601">
    <property type="entry name" value="CYSTEINE DESULFURYLASE FAMILY MEMBER"/>
    <property type="match status" value="1"/>
</dbReference>
<dbReference type="InterPro" id="IPR030489">
    <property type="entry name" value="TR_Rrf2-type_CS"/>
</dbReference>
<evidence type="ECO:0000256" key="6">
    <source>
        <dbReference type="ARBA" id="ARBA00023004"/>
    </source>
</evidence>
<keyword evidence="9" id="KW-0175">Coiled coil</keyword>
<evidence type="ECO:0000256" key="7">
    <source>
        <dbReference type="ARBA" id="ARBA00023014"/>
    </source>
</evidence>
<dbReference type="InterPro" id="IPR015422">
    <property type="entry name" value="PyrdxlP-dep_Trfase_small"/>
</dbReference>
<dbReference type="InterPro" id="IPR015421">
    <property type="entry name" value="PyrdxlP-dep_Trfase_major"/>
</dbReference>
<dbReference type="Gene3D" id="1.10.10.10">
    <property type="entry name" value="Winged helix-like DNA-binding domain superfamily/Winged helix DNA-binding domain"/>
    <property type="match status" value="1"/>
</dbReference>
<evidence type="ECO:0000256" key="9">
    <source>
        <dbReference type="SAM" id="Coils"/>
    </source>
</evidence>
<name>A0A8J3HNP7_9RICK</name>
<comment type="similarity">
    <text evidence="2">Belongs to the class-V pyridoxal-phosphate-dependent aminotransferase family. NifS/IscS subfamily.</text>
</comment>
<dbReference type="EC" id="2.8.1.7" evidence="3"/>
<comment type="catalytic activity">
    <reaction evidence="8">
        <text>(sulfur carrier)-H + L-cysteine = (sulfur carrier)-SH + L-alanine</text>
        <dbReference type="Rhea" id="RHEA:43892"/>
        <dbReference type="Rhea" id="RHEA-COMP:14737"/>
        <dbReference type="Rhea" id="RHEA-COMP:14739"/>
        <dbReference type="ChEBI" id="CHEBI:29917"/>
        <dbReference type="ChEBI" id="CHEBI:35235"/>
        <dbReference type="ChEBI" id="CHEBI:57972"/>
        <dbReference type="ChEBI" id="CHEBI:64428"/>
        <dbReference type="EC" id="2.8.1.7"/>
    </reaction>
</comment>
<gene>
    <name evidence="11" type="ORF">sL5_02220</name>
</gene>
<proteinExistence type="inferred from homology"/>
<dbReference type="GO" id="GO:0046872">
    <property type="term" value="F:metal ion binding"/>
    <property type="evidence" value="ECO:0007669"/>
    <property type="project" value="UniProtKB-KW"/>
</dbReference>
<evidence type="ECO:0000313" key="11">
    <source>
        <dbReference type="EMBL" id="GHM59229.1"/>
    </source>
</evidence>
<dbReference type="Pfam" id="PF00266">
    <property type="entry name" value="Aminotran_5"/>
    <property type="match status" value="1"/>
</dbReference>
<dbReference type="Gene3D" id="3.40.640.10">
    <property type="entry name" value="Type I PLP-dependent aspartate aminotransferase-like (Major domain)"/>
    <property type="match status" value="1"/>
</dbReference>
<protein>
    <recommendedName>
        <fullName evidence="3">cysteine desulfurase</fullName>
        <ecNumber evidence="3">2.8.1.7</ecNumber>
    </recommendedName>
</protein>
<dbReference type="GO" id="GO:0051536">
    <property type="term" value="F:iron-sulfur cluster binding"/>
    <property type="evidence" value="ECO:0007669"/>
    <property type="project" value="UniProtKB-KW"/>
</dbReference>
<dbReference type="GO" id="GO:0031071">
    <property type="term" value="F:cysteine desulfurase activity"/>
    <property type="evidence" value="ECO:0007669"/>
    <property type="project" value="UniProtKB-EC"/>
</dbReference>
<sequence>MVMVHLASNTSAPIKLSNISDFQSVPERYSEYVISALRKSGLVSAARGPGGGYYLNCSPESVKIGNILDAIEEEIKITRCDNDGIGCLKDQAQCKTHALWNDLGNYVKDYFGKISLSDVLNENFDISSRSSFDSNEHTYADYNSTAPISNSVKENTSYILSYETLNPSSVHQAGQKVHKILQDARDDIRSFICVAGNKEILFTSSATEANNLIMKGMREYVQVISAVEHPSIMRSANNPYIIPVDYDGIVNLLELEKTLYKLQGKKVLVSVMMTNNETGVIQPIKEIAQISHKFGAICHTDAAQACGKIDVNMEDLGVDLLTLSAHKMGGLAGAGALIFDKKLQIEPIITGGGQEKGLRAGTENVVAIASFSSAIEQIPELLGKANKIEELRDRLESEILKIADNAIIFGKDSDRLPNTSCICMPDVRSDVQLMAFDMNNIAISSGAACSSGRIEPSYVLLAMGATKEQAECSIRISIGWYTTYNDIEKIVNCWYNIYKNNTRLV</sequence>
<dbReference type="EMBL" id="BNGU01000005">
    <property type="protein sequence ID" value="GHM59229.1"/>
    <property type="molecule type" value="Genomic_DNA"/>
</dbReference>
<evidence type="ECO:0000313" key="12">
    <source>
        <dbReference type="Proteomes" id="UP000637906"/>
    </source>
</evidence>
<comment type="caution">
    <text evidence="11">The sequence shown here is derived from an EMBL/GenBank/DDBJ whole genome shotgun (WGS) entry which is preliminary data.</text>
</comment>
<dbReference type="Pfam" id="PF02082">
    <property type="entry name" value="Rrf2"/>
    <property type="match status" value="1"/>
</dbReference>
<dbReference type="Gene3D" id="1.10.260.50">
    <property type="match status" value="1"/>
</dbReference>
<evidence type="ECO:0000256" key="2">
    <source>
        <dbReference type="ARBA" id="ARBA00006490"/>
    </source>
</evidence>
<dbReference type="InterPro" id="IPR015424">
    <property type="entry name" value="PyrdxlP-dep_Trfase"/>
</dbReference>
<dbReference type="NCBIfam" id="TIGR00738">
    <property type="entry name" value="rrf2_super"/>
    <property type="match status" value="1"/>
</dbReference>
<evidence type="ECO:0000256" key="3">
    <source>
        <dbReference type="ARBA" id="ARBA00012239"/>
    </source>
</evidence>
<reference evidence="11 12" key="1">
    <citation type="journal article" date="2021" name="Microb. Ecol.">
        <title>Candidatus Mesenet longicola: Novel Endosymbionts of Brontispa longissima that Induce Cytoplasmic Incompatibility.</title>
        <authorList>
            <person name="Takano S."/>
            <person name="Gotoh Y."/>
            <person name="Hayashi T."/>
        </authorList>
    </citation>
    <scope>NUCLEOTIDE SEQUENCE [LARGE SCALE GENOMIC DNA]</scope>
    <source>
        <strain evidence="11">L5</strain>
    </source>
</reference>
<dbReference type="InterPro" id="IPR036390">
    <property type="entry name" value="WH_DNA-bd_sf"/>
</dbReference>
<dbReference type="PROSITE" id="PS01332">
    <property type="entry name" value="HTH_RRF2_1"/>
    <property type="match status" value="1"/>
</dbReference>
<dbReference type="SUPFAM" id="SSF46785">
    <property type="entry name" value="Winged helix' DNA-binding domain"/>
    <property type="match status" value="1"/>
</dbReference>
<feature type="coiled-coil region" evidence="9">
    <location>
        <begin position="378"/>
        <end position="405"/>
    </location>
</feature>
<dbReference type="PROSITE" id="PS00595">
    <property type="entry name" value="AA_TRANSFER_CLASS_5"/>
    <property type="match status" value="1"/>
</dbReference>
<dbReference type="Gene3D" id="3.90.1150.10">
    <property type="entry name" value="Aspartate Aminotransferase, domain 1"/>
    <property type="match status" value="1"/>
</dbReference>
<dbReference type="InterPro" id="IPR000944">
    <property type="entry name" value="Tscrpt_reg_Rrf2"/>
</dbReference>
<keyword evidence="12" id="KW-1185">Reference proteome</keyword>
<keyword evidence="4" id="KW-0479">Metal-binding</keyword>
<dbReference type="SUPFAM" id="SSF53383">
    <property type="entry name" value="PLP-dependent transferases"/>
    <property type="match status" value="1"/>
</dbReference>
<dbReference type="InterPro" id="IPR036388">
    <property type="entry name" value="WH-like_DNA-bd_sf"/>
</dbReference>
<evidence type="ECO:0000256" key="8">
    <source>
        <dbReference type="ARBA" id="ARBA00050776"/>
    </source>
</evidence>